<sequence length="794" mass="88768">MAEKVFQLLNQLQKLDDWKKQAITKQKNSEHKIELLKVKAEALGENLRNTAKANKQLHASLKSANARMDKYKDLAMEHKAKFMSSEKIRTKLSSQVTGKDKQLHKLRGLHDSTLNKLRVEQHKNAAQLASIQKLQTTLMNHEMNRHQIDNRLKAVAADQRKLEADVEQRDNLIESYHAQDKHILKLKKLVESVNAEDLPPHMLSAMRELEEVTEKIKGDKVEVYGKNHDLMQRTEIKKFRNTSDAVSIVAKTTKRSEKKGGRTQSADNRRGRQPRGRGLSLASKRVKSSSRSAKRRSTSGSTRSTTVRVRTLFRSLQKEGNGKELKSMMKALQVDEATVVKWISDPKELVQGLRKVYRRVNSKEKRAKAMQEEFGGVNKKLEIVTSKNKTLLEKLNSTEESKTKTVMRFANVLAGISHMTARLVDREADIKARGGEEAVKAEQSKKDGEEDAAGAFLTQGEDEVGGRGDSSSTSIPPSVMAKDLPGIANLQLSENGIEDAEAVLIANALHDNQAVTEVTVRGNRIGDKGFVALGVSCLSNKSNVTYLDVQYNHITLKGIETFAIMLSEFADSSGHVLRSSFETEKGLLIPVIQVYIRGPRKLTVDLRFNKLKPELPEGSSQAAISKSEKEADAQLLKIVRILQRCGKHSKAHENMLIREAEYEQKRLTGTLPEEQRLVLHGGWTDSKPKKLISKNSRHKRGQSKRNSSSNHPLAMSVTVKKSSSKRAASTKGSTRGGIFTHTTTSSTKFNIKDQERNLRGVKAPSKRIKKGASRVKESPLNRTLSSTGSSRYRR</sequence>
<feature type="compositionally biased region" description="Basic residues" evidence="5">
    <location>
        <begin position="689"/>
        <end position="703"/>
    </location>
</feature>
<keyword evidence="1" id="KW-0343">GTPase activation</keyword>
<evidence type="ECO:0000256" key="4">
    <source>
        <dbReference type="SAM" id="Coils"/>
    </source>
</evidence>
<protein>
    <submittedName>
        <fullName evidence="6">Uncharacterized protein</fullName>
    </submittedName>
</protein>
<keyword evidence="3" id="KW-0677">Repeat</keyword>
<dbReference type="InterPro" id="IPR001611">
    <property type="entry name" value="Leu-rich_rpt"/>
</dbReference>
<dbReference type="InterPro" id="IPR032675">
    <property type="entry name" value="LRR_dom_sf"/>
</dbReference>
<evidence type="ECO:0000256" key="1">
    <source>
        <dbReference type="ARBA" id="ARBA00022468"/>
    </source>
</evidence>
<dbReference type="GO" id="GO:0005829">
    <property type="term" value="C:cytosol"/>
    <property type="evidence" value="ECO:0007669"/>
    <property type="project" value="TreeGrafter"/>
</dbReference>
<dbReference type="GO" id="GO:0006913">
    <property type="term" value="P:nucleocytoplasmic transport"/>
    <property type="evidence" value="ECO:0007669"/>
    <property type="project" value="TreeGrafter"/>
</dbReference>
<evidence type="ECO:0000256" key="5">
    <source>
        <dbReference type="SAM" id="MobiDB-lite"/>
    </source>
</evidence>
<feature type="compositionally biased region" description="Polar residues" evidence="5">
    <location>
        <begin position="740"/>
        <end position="749"/>
    </location>
</feature>
<feature type="compositionally biased region" description="Basic residues" evidence="5">
    <location>
        <begin position="764"/>
        <end position="773"/>
    </location>
</feature>
<reference evidence="6" key="1">
    <citation type="submission" date="2021-01" db="EMBL/GenBank/DDBJ databases">
        <authorList>
            <person name="Corre E."/>
            <person name="Pelletier E."/>
            <person name="Niang G."/>
            <person name="Scheremetjew M."/>
            <person name="Finn R."/>
            <person name="Kale V."/>
            <person name="Holt S."/>
            <person name="Cochrane G."/>
            <person name="Meng A."/>
            <person name="Brown T."/>
            <person name="Cohen L."/>
        </authorList>
    </citation>
    <scope>NUCLEOTIDE SEQUENCE</scope>
    <source>
        <strain evidence="6">CCMP1258.1</strain>
    </source>
</reference>
<evidence type="ECO:0000256" key="2">
    <source>
        <dbReference type="ARBA" id="ARBA00022614"/>
    </source>
</evidence>
<keyword evidence="4" id="KW-0175">Coiled coil</keyword>
<dbReference type="Gene3D" id="3.80.10.10">
    <property type="entry name" value="Ribonuclease Inhibitor"/>
    <property type="match status" value="1"/>
</dbReference>
<organism evidence="6">
    <name type="scientific">Bigelowiella natans</name>
    <name type="common">Pedinomonas minutissima</name>
    <name type="synonym">Chlorarachnion sp. (strain CCMP621)</name>
    <dbReference type="NCBI Taxonomy" id="227086"/>
    <lineage>
        <taxon>Eukaryota</taxon>
        <taxon>Sar</taxon>
        <taxon>Rhizaria</taxon>
        <taxon>Cercozoa</taxon>
        <taxon>Chlorarachniophyceae</taxon>
        <taxon>Bigelowiella</taxon>
    </lineage>
</organism>
<feature type="coiled-coil region" evidence="4">
    <location>
        <begin position="54"/>
        <end position="81"/>
    </location>
</feature>
<feature type="region of interest" description="Disordered" evidence="5">
    <location>
        <begin position="247"/>
        <end position="305"/>
    </location>
</feature>
<feature type="compositionally biased region" description="Low complexity" evidence="5">
    <location>
        <begin position="716"/>
        <end position="733"/>
    </location>
</feature>
<feature type="region of interest" description="Disordered" evidence="5">
    <location>
        <begin position="679"/>
        <end position="794"/>
    </location>
</feature>
<feature type="region of interest" description="Disordered" evidence="5">
    <location>
        <begin position="457"/>
        <end position="478"/>
    </location>
</feature>
<evidence type="ECO:0000256" key="3">
    <source>
        <dbReference type="ARBA" id="ARBA00022737"/>
    </source>
</evidence>
<feature type="compositionally biased region" description="Basic residues" evidence="5">
    <location>
        <begin position="284"/>
        <end position="297"/>
    </location>
</feature>
<dbReference type="InterPro" id="IPR027038">
    <property type="entry name" value="RanGap"/>
</dbReference>
<dbReference type="SMART" id="SM00368">
    <property type="entry name" value="LRR_RI"/>
    <property type="match status" value="3"/>
</dbReference>
<dbReference type="SUPFAM" id="SSF52047">
    <property type="entry name" value="RNI-like"/>
    <property type="match status" value="1"/>
</dbReference>
<dbReference type="GO" id="GO:0048471">
    <property type="term" value="C:perinuclear region of cytoplasm"/>
    <property type="evidence" value="ECO:0007669"/>
    <property type="project" value="TreeGrafter"/>
</dbReference>
<proteinExistence type="predicted"/>
<gene>
    <name evidence="6" type="ORF">BIGN1055_LOCUS682</name>
</gene>
<feature type="compositionally biased region" description="Polar residues" evidence="5">
    <location>
        <begin position="780"/>
        <end position="794"/>
    </location>
</feature>
<evidence type="ECO:0000313" key="6">
    <source>
        <dbReference type="EMBL" id="CAD9578682.1"/>
    </source>
</evidence>
<dbReference type="GO" id="GO:0005096">
    <property type="term" value="F:GTPase activator activity"/>
    <property type="evidence" value="ECO:0007669"/>
    <property type="project" value="UniProtKB-KW"/>
</dbReference>
<dbReference type="GO" id="GO:0005634">
    <property type="term" value="C:nucleus"/>
    <property type="evidence" value="ECO:0007669"/>
    <property type="project" value="TreeGrafter"/>
</dbReference>
<dbReference type="PANTHER" id="PTHR24113">
    <property type="entry name" value="RAN GTPASE-ACTIVATING PROTEIN 1"/>
    <property type="match status" value="1"/>
</dbReference>
<dbReference type="PANTHER" id="PTHR24113:SF12">
    <property type="entry name" value="RAN GTPASE-ACTIVATING PROTEIN 1"/>
    <property type="match status" value="1"/>
</dbReference>
<accession>A0A7S2KLT2</accession>
<dbReference type="Pfam" id="PF13516">
    <property type="entry name" value="LRR_6"/>
    <property type="match status" value="1"/>
</dbReference>
<dbReference type="GO" id="GO:0031267">
    <property type="term" value="F:small GTPase binding"/>
    <property type="evidence" value="ECO:0007669"/>
    <property type="project" value="TreeGrafter"/>
</dbReference>
<name>A0A7S2KLT2_BIGNA</name>
<dbReference type="EMBL" id="HBHA01001072">
    <property type="protein sequence ID" value="CAD9578682.1"/>
    <property type="molecule type" value="Transcribed_RNA"/>
</dbReference>
<keyword evidence="2" id="KW-0433">Leucine-rich repeat</keyword>
<dbReference type="AlphaFoldDB" id="A0A7S2KLT2"/>